<keyword evidence="2" id="KW-1003">Cell membrane</keyword>
<feature type="transmembrane region" description="Helical" evidence="6">
    <location>
        <begin position="280"/>
        <end position="301"/>
    </location>
</feature>
<dbReference type="Gene3D" id="3.30.450.20">
    <property type="entry name" value="PAS domain"/>
    <property type="match status" value="1"/>
</dbReference>
<evidence type="ECO:0000256" key="1">
    <source>
        <dbReference type="ARBA" id="ARBA00004651"/>
    </source>
</evidence>
<evidence type="ECO:0000259" key="7">
    <source>
        <dbReference type="PROSITE" id="PS50112"/>
    </source>
</evidence>
<dbReference type="InterPro" id="IPR035965">
    <property type="entry name" value="PAS-like_dom_sf"/>
</dbReference>
<evidence type="ECO:0000256" key="5">
    <source>
        <dbReference type="ARBA" id="ARBA00023136"/>
    </source>
</evidence>
<gene>
    <name evidence="8" type="ORF">EGT71_06045</name>
</gene>
<dbReference type="AlphaFoldDB" id="A0A427V5R5"/>
<dbReference type="InterPro" id="IPR000014">
    <property type="entry name" value="PAS"/>
</dbReference>
<feature type="transmembrane region" description="Helical" evidence="6">
    <location>
        <begin position="250"/>
        <end position="268"/>
    </location>
</feature>
<keyword evidence="5 6" id="KW-0472">Membrane</keyword>
<protein>
    <recommendedName>
        <fullName evidence="7">PAS domain-containing protein</fullName>
    </recommendedName>
</protein>
<feature type="transmembrane region" description="Helical" evidence="6">
    <location>
        <begin position="226"/>
        <end position="243"/>
    </location>
</feature>
<feature type="transmembrane region" description="Helical" evidence="6">
    <location>
        <begin position="36"/>
        <end position="54"/>
    </location>
</feature>
<dbReference type="SUPFAM" id="SSF55785">
    <property type="entry name" value="PYP-like sensor domain (PAS domain)"/>
    <property type="match status" value="1"/>
</dbReference>
<name>A0A427V5R5_9ENTR</name>
<evidence type="ECO:0000256" key="2">
    <source>
        <dbReference type="ARBA" id="ARBA00022475"/>
    </source>
</evidence>
<comment type="subcellular location">
    <subcellularLocation>
        <location evidence="1">Cell membrane</location>
        <topology evidence="1">Multi-pass membrane protein</topology>
    </subcellularLocation>
</comment>
<sequence>MKGTLSPFMHQAVSFAIWMLIYYLSGLISLQLDDPSLDFSIVWFPAGVATAAFLCAPWRQWWLFLAGFVALNLVLNNTTTENFPTNLMFAVLSMPSTMAIAWLVRRLSREGDDLHQIVMWLVMTVLVSVVDALVLSSGLWFFRNESFTGTFWPGLIADVTGIFFATTIIMGFLNNHLRTEGMHRRIMIAGCFVWVLLILITTWIFSDSVKYVTDAFYTHRYDVLRFAAACIPIVLTVALAILWGNRGGSFALLTLGAIVIWFSIQKMGPFFIKGLRTGEPLLIAQCYLTATALLMVFIRVLTRSAQRLDNRTGVQSARDAIYQLNLVTGQLYWDHSLDVLDDIATDELTDKEKMLARVHPDDREKFQRQWSDIGQAHRLPTISFRFKDKNDRWVTITDSGNVLINHQSQPIIIGNWRISGTTTFS</sequence>
<feature type="transmembrane region" description="Helical" evidence="6">
    <location>
        <begin position="117"/>
        <end position="142"/>
    </location>
</feature>
<dbReference type="Proteomes" id="UP000275331">
    <property type="component" value="Unassembled WGS sequence"/>
</dbReference>
<dbReference type="InterPro" id="IPR013655">
    <property type="entry name" value="PAS_fold_3"/>
</dbReference>
<evidence type="ECO:0000256" key="3">
    <source>
        <dbReference type="ARBA" id="ARBA00022692"/>
    </source>
</evidence>
<dbReference type="RefSeq" id="WP_125292684.1">
    <property type="nucleotide sequence ID" value="NZ_JAPTZM010000007.1"/>
</dbReference>
<evidence type="ECO:0000313" key="9">
    <source>
        <dbReference type="Proteomes" id="UP000275331"/>
    </source>
</evidence>
<feature type="transmembrane region" description="Helical" evidence="6">
    <location>
        <begin position="12"/>
        <end position="30"/>
    </location>
</feature>
<reference evidence="8 9" key="1">
    <citation type="submission" date="2018-10" db="EMBL/GenBank/DDBJ databases">
        <title>Transmission dynamics of multidrug resistant bacteria on intensive care unit surfaces.</title>
        <authorList>
            <person name="D'Souza A.W."/>
            <person name="Potter R.F."/>
            <person name="Wallace M."/>
            <person name="Shupe A."/>
            <person name="Patel S."/>
            <person name="Sun S."/>
            <person name="Gul D."/>
            <person name="Kwon J.H."/>
            <person name="Andleeb S."/>
            <person name="Burnham C.-A.D."/>
            <person name="Dantas G."/>
        </authorList>
    </citation>
    <scope>NUCLEOTIDE SEQUENCE [LARGE SCALE GENOMIC DNA]</scope>
    <source>
        <strain evidence="8 9">AS_373</strain>
    </source>
</reference>
<dbReference type="GO" id="GO:0005886">
    <property type="term" value="C:plasma membrane"/>
    <property type="evidence" value="ECO:0007669"/>
    <property type="project" value="UniProtKB-SubCell"/>
</dbReference>
<evidence type="ECO:0000256" key="4">
    <source>
        <dbReference type="ARBA" id="ARBA00022989"/>
    </source>
</evidence>
<feature type="transmembrane region" description="Helical" evidence="6">
    <location>
        <begin position="154"/>
        <end position="174"/>
    </location>
</feature>
<proteinExistence type="predicted"/>
<evidence type="ECO:0000256" key="6">
    <source>
        <dbReference type="SAM" id="Phobius"/>
    </source>
</evidence>
<evidence type="ECO:0000313" key="8">
    <source>
        <dbReference type="EMBL" id="RSE27945.1"/>
    </source>
</evidence>
<keyword evidence="4 6" id="KW-1133">Transmembrane helix</keyword>
<dbReference type="Pfam" id="PF05231">
    <property type="entry name" value="MASE1"/>
    <property type="match status" value="1"/>
</dbReference>
<dbReference type="EMBL" id="RHXB01000003">
    <property type="protein sequence ID" value="RSE27945.1"/>
    <property type="molecule type" value="Genomic_DNA"/>
</dbReference>
<feature type="domain" description="PAS" evidence="7">
    <location>
        <begin position="314"/>
        <end position="368"/>
    </location>
</feature>
<dbReference type="InterPro" id="IPR007895">
    <property type="entry name" value="MASE1"/>
</dbReference>
<comment type="caution">
    <text evidence="8">The sequence shown here is derived from an EMBL/GenBank/DDBJ whole genome shotgun (WGS) entry which is preliminary data.</text>
</comment>
<feature type="transmembrane region" description="Helical" evidence="6">
    <location>
        <begin position="186"/>
        <end position="206"/>
    </location>
</feature>
<dbReference type="PROSITE" id="PS50112">
    <property type="entry name" value="PAS"/>
    <property type="match status" value="1"/>
</dbReference>
<organism evidence="8 9">
    <name type="scientific">Atlantibacter subterraneus</name>
    <dbReference type="NCBI Taxonomy" id="255519"/>
    <lineage>
        <taxon>Bacteria</taxon>
        <taxon>Pseudomonadati</taxon>
        <taxon>Pseudomonadota</taxon>
        <taxon>Gammaproteobacteria</taxon>
        <taxon>Enterobacterales</taxon>
        <taxon>Enterobacteriaceae</taxon>
        <taxon>Atlantibacter</taxon>
    </lineage>
</organism>
<dbReference type="OrthoDB" id="6904622at2"/>
<dbReference type="CDD" id="cd00130">
    <property type="entry name" value="PAS"/>
    <property type="match status" value="1"/>
</dbReference>
<accession>A0A427V5R5</accession>
<keyword evidence="3 6" id="KW-0812">Transmembrane</keyword>
<feature type="transmembrane region" description="Helical" evidence="6">
    <location>
        <begin position="85"/>
        <end position="105"/>
    </location>
</feature>
<dbReference type="Pfam" id="PF08447">
    <property type="entry name" value="PAS_3"/>
    <property type="match status" value="1"/>
</dbReference>